<evidence type="ECO:0000313" key="3">
    <source>
        <dbReference type="Proteomes" id="UP000018763"/>
    </source>
</evidence>
<dbReference type="GO" id="GO:0016758">
    <property type="term" value="F:hexosyltransferase activity"/>
    <property type="evidence" value="ECO:0007669"/>
    <property type="project" value="UniProtKB-ARBA"/>
</dbReference>
<dbReference type="InterPro" id="IPR002213">
    <property type="entry name" value="UDP_glucos_trans"/>
</dbReference>
<dbReference type="Proteomes" id="UP000018763">
    <property type="component" value="Chromosome"/>
</dbReference>
<dbReference type="SUPFAM" id="SSF53756">
    <property type="entry name" value="UDP-Glycosyltransferase/glycogen phosphorylase"/>
    <property type="match status" value="1"/>
</dbReference>
<accession>V5X4E7</accession>
<proteinExistence type="predicted"/>
<dbReference type="InterPro" id="IPR010610">
    <property type="entry name" value="EryCIII-like_C"/>
</dbReference>
<dbReference type="AlphaFoldDB" id="V5X4E7"/>
<organism evidence="2 3">
    <name type="scientific">Mycolicibacterium neoaurum VKM Ac-1815D</name>
    <dbReference type="NCBI Taxonomy" id="700508"/>
    <lineage>
        <taxon>Bacteria</taxon>
        <taxon>Bacillati</taxon>
        <taxon>Actinomycetota</taxon>
        <taxon>Actinomycetes</taxon>
        <taxon>Mycobacteriales</taxon>
        <taxon>Mycobacteriaceae</taxon>
        <taxon>Mycolicibacterium</taxon>
    </lineage>
</organism>
<keyword evidence="3" id="KW-1185">Reference proteome</keyword>
<dbReference type="GO" id="GO:0017000">
    <property type="term" value="P:antibiotic biosynthetic process"/>
    <property type="evidence" value="ECO:0007669"/>
    <property type="project" value="UniProtKB-ARBA"/>
</dbReference>
<evidence type="ECO:0000313" key="2">
    <source>
        <dbReference type="EMBL" id="AHC23340.1"/>
    </source>
</evidence>
<keyword evidence="2" id="KW-0808">Transferase</keyword>
<dbReference type="KEGG" id="mne:D174_01465"/>
<dbReference type="CDD" id="cd03784">
    <property type="entry name" value="GT1_Gtf-like"/>
    <property type="match status" value="1"/>
</dbReference>
<dbReference type="InterPro" id="IPR050426">
    <property type="entry name" value="Glycosyltransferase_28"/>
</dbReference>
<protein>
    <submittedName>
        <fullName evidence="2">Glycosyl transferase</fullName>
    </submittedName>
</protein>
<feature type="domain" description="Erythromycin biosynthesis protein CIII-like C-terminal" evidence="1">
    <location>
        <begin position="292"/>
        <end position="385"/>
    </location>
</feature>
<name>V5X4E7_MYCNE</name>
<evidence type="ECO:0000259" key="1">
    <source>
        <dbReference type="Pfam" id="PF06722"/>
    </source>
</evidence>
<dbReference type="EMBL" id="CP006936">
    <property type="protein sequence ID" value="AHC23340.1"/>
    <property type="molecule type" value="Genomic_DNA"/>
</dbReference>
<dbReference type="GO" id="GO:0008194">
    <property type="term" value="F:UDP-glycosyltransferase activity"/>
    <property type="evidence" value="ECO:0007669"/>
    <property type="project" value="InterPro"/>
</dbReference>
<dbReference type="eggNOG" id="COG1819">
    <property type="taxonomic scope" value="Bacteria"/>
</dbReference>
<gene>
    <name evidence="2" type="ORF">D174_01465</name>
</gene>
<dbReference type="Pfam" id="PF06722">
    <property type="entry name" value="EryCIII-like_C"/>
    <property type="match status" value="1"/>
</dbReference>
<dbReference type="Gene3D" id="3.40.50.2000">
    <property type="entry name" value="Glycogen Phosphorylase B"/>
    <property type="match status" value="2"/>
</dbReference>
<sequence length="414" mass="44122">MAVILAYTAPALGHLYPFCALLTELAGRGHRIHVRTLADGIRLCRRLGFAVEPVDLVIEAVEHDHDEAGISVLRAATDTVRVLTRRATLEVADIRRAVETVRPDLVIVDSNSWGAISYLETGDVPWLVLSPFTPYLRAPGLPPFGAGARPWRGPWGRIRDHGIATVTRRVFDRPFATGLAPVRADLGLPAVQTADELLRRAPAVLVATGKPFEYRQTEWGPKVHLIGPAAFDPVGDQEPAWLADIDRPIVLVTTSSVPQADTRLVGAAIEALDGLSLHLVATSPAGPVTTQDRPGVTLARFVPHSLLLTRTVCVVTHGGMGITQKALSRGIPVCVVPFGRDQFEVARRVEVAGCGTRLPARRLTPDRLRTAILDAMSMTGGAAAVARGFADTGGVPLGADIVEAHLRRGGAAAG</sequence>
<dbReference type="RefSeq" id="WP_019514219.1">
    <property type="nucleotide sequence ID" value="NC_023036.2"/>
</dbReference>
<dbReference type="PANTHER" id="PTHR48050">
    <property type="entry name" value="STEROL 3-BETA-GLUCOSYLTRANSFERASE"/>
    <property type="match status" value="1"/>
</dbReference>
<dbReference type="PANTHER" id="PTHR48050:SF13">
    <property type="entry name" value="STEROL 3-BETA-GLUCOSYLTRANSFERASE UGT80A2"/>
    <property type="match status" value="1"/>
</dbReference>
<dbReference type="HOGENOM" id="CLU_000537_8_0_11"/>
<dbReference type="GeneID" id="43448191"/>
<reference evidence="2 3" key="1">
    <citation type="journal article" date="2014" name="Genome Announc.">
        <title>Complete Genome Sequence of Sterol-Transforming Mycobacterium neoaurum Strain VKM Ac-1815D.</title>
        <authorList>
            <person name="Shtratnikova V.Y."/>
            <person name="Bragin E.Y."/>
            <person name="Dovbnya D.V."/>
            <person name="Pekov Y.A."/>
            <person name="Schelkunov M.I."/>
            <person name="Strizhov N."/>
            <person name="Ivashina T.V."/>
            <person name="Ashapkin V.V."/>
            <person name="Donova M.V."/>
        </authorList>
    </citation>
    <scope>NUCLEOTIDE SEQUENCE [LARGE SCALE GENOMIC DNA]</scope>
    <source>
        <strain evidence="2 3">VKM Ac-1815D</strain>
    </source>
</reference>